<organism evidence="1 2">
    <name type="scientific">Escherichia phage SR02</name>
    <dbReference type="NCBI Taxonomy" id="3056226"/>
    <lineage>
        <taxon>Viruses</taxon>
        <taxon>Duplodnaviria</taxon>
        <taxon>Heunggongvirae</taxon>
        <taxon>Uroviricota</taxon>
        <taxon>Caudoviricetes</taxon>
        <taxon>Mktvariviridae</taxon>
        <taxon>Gordonclarkvirinae</taxon>
        <taxon>Kuravirus</taxon>
        <taxon>Kuravirus SR02</taxon>
    </lineage>
</organism>
<proteinExistence type="predicted"/>
<name>A0AA50IB10_9CAUD</name>
<reference evidence="1 2" key="1">
    <citation type="submission" date="2023-04" db="EMBL/GenBank/DDBJ databases">
        <authorList>
            <person name="Kongsomboonchoke P."/>
        </authorList>
    </citation>
    <scope>NUCLEOTIDE SEQUENCE [LARGE SCALE GENOMIC DNA]</scope>
</reference>
<evidence type="ECO:0000313" key="1">
    <source>
        <dbReference type="EMBL" id="WLW38283.1"/>
    </source>
</evidence>
<protein>
    <submittedName>
        <fullName evidence="1">Uncharacterized protein</fullName>
    </submittedName>
</protein>
<keyword evidence="2" id="KW-1185">Reference proteome</keyword>
<accession>A0AA50IB10</accession>
<gene>
    <name evidence="1" type="ORF">MEDNBIBF_00083</name>
</gene>
<evidence type="ECO:0000313" key="2">
    <source>
        <dbReference type="Proteomes" id="UP001237914"/>
    </source>
</evidence>
<dbReference type="Proteomes" id="UP001237914">
    <property type="component" value="Segment"/>
</dbReference>
<dbReference type="EMBL" id="OQ870566">
    <property type="protein sequence ID" value="WLW38283.1"/>
    <property type="molecule type" value="Genomic_DNA"/>
</dbReference>
<sequence length="52" mass="6198">MKEYIYVGQRWYGDEWEGGYCVVKAFKSEEDAKAWVLKDDVGERTYIEVEVE</sequence>